<dbReference type="Proteomes" id="UP000808349">
    <property type="component" value="Unassembled WGS sequence"/>
</dbReference>
<evidence type="ECO:0008006" key="5">
    <source>
        <dbReference type="Google" id="ProtNLM"/>
    </source>
</evidence>
<keyword evidence="2" id="KW-0472">Membrane</keyword>
<protein>
    <recommendedName>
        <fullName evidence="5">Energy transducer TonB</fullName>
    </recommendedName>
</protein>
<evidence type="ECO:0000256" key="1">
    <source>
        <dbReference type="SAM" id="MobiDB-lite"/>
    </source>
</evidence>
<feature type="compositionally biased region" description="Low complexity" evidence="1">
    <location>
        <begin position="141"/>
        <end position="173"/>
    </location>
</feature>
<gene>
    <name evidence="3" type="ORF">IPO85_20240</name>
</gene>
<evidence type="ECO:0000313" key="4">
    <source>
        <dbReference type="Proteomes" id="UP000808349"/>
    </source>
</evidence>
<evidence type="ECO:0000313" key="3">
    <source>
        <dbReference type="EMBL" id="MBK9719799.1"/>
    </source>
</evidence>
<organism evidence="3 4">
    <name type="scientific">Candidatus Defluviibacterium haderslevense</name>
    <dbReference type="NCBI Taxonomy" id="2981993"/>
    <lineage>
        <taxon>Bacteria</taxon>
        <taxon>Pseudomonadati</taxon>
        <taxon>Bacteroidota</taxon>
        <taxon>Saprospiria</taxon>
        <taxon>Saprospirales</taxon>
        <taxon>Saprospiraceae</taxon>
        <taxon>Candidatus Defluviibacterium</taxon>
    </lineage>
</organism>
<sequence>MRPISFSYHLTEQRNSIKAKIYSAIIISLLLLLVFFYKFDIVVPEDLEAPPYLSLIEFIPQESIKKYENAGGSKGQEGLETLEGGSQGNAEQTPEPESEPVAEKKVETTPVEKIPSSPASTPILTNSEPDIVKLPSPPKINPTTKPTSPSTTTTSVPETKSTPTPSTTTTHTSSGDDDHPGSGGSGTGSGAGQGAGDANTGAGDGAGGGSGTGGGGGTGGGAGAGTGAGTGEGTGVDFEAIGVLKRARIYSPDLKKLASATQQKVVFNICINREGDITYNGFNSKLSSTKEIKFVREAMGLMKQFKFKPNPTAARKQCGTVTIASGGVLQKLK</sequence>
<feature type="region of interest" description="Disordered" evidence="1">
    <location>
        <begin position="69"/>
        <end position="218"/>
    </location>
</feature>
<reference evidence="3 4" key="1">
    <citation type="submission" date="2020-10" db="EMBL/GenBank/DDBJ databases">
        <title>Connecting structure to function with the recovery of over 1000 high-quality activated sludge metagenome-assembled genomes encoding full-length rRNA genes using long-read sequencing.</title>
        <authorList>
            <person name="Singleton C.M."/>
            <person name="Petriglieri F."/>
            <person name="Kristensen J.M."/>
            <person name="Kirkegaard R.H."/>
            <person name="Michaelsen T.Y."/>
            <person name="Andersen M.H."/>
            <person name="Karst S.M."/>
            <person name="Dueholm M.S."/>
            <person name="Nielsen P.H."/>
            <person name="Albertsen M."/>
        </authorList>
    </citation>
    <scope>NUCLEOTIDE SEQUENCE [LARGE SCALE GENOMIC DNA]</scope>
    <source>
        <strain evidence="3">Ribe_18-Q3-R11-54_BAT3C.373</strain>
    </source>
</reference>
<name>A0A9D7XF40_9BACT</name>
<accession>A0A9D7XF40</accession>
<feature type="compositionally biased region" description="Gly residues" evidence="1">
    <location>
        <begin position="202"/>
        <end position="218"/>
    </location>
</feature>
<dbReference type="EMBL" id="JADKFW010000021">
    <property type="protein sequence ID" value="MBK9719799.1"/>
    <property type="molecule type" value="Genomic_DNA"/>
</dbReference>
<keyword evidence="2" id="KW-0812">Transmembrane</keyword>
<feature type="compositionally biased region" description="Gly residues" evidence="1">
    <location>
        <begin position="181"/>
        <end position="195"/>
    </location>
</feature>
<proteinExistence type="predicted"/>
<feature type="transmembrane region" description="Helical" evidence="2">
    <location>
        <begin position="21"/>
        <end position="39"/>
    </location>
</feature>
<evidence type="ECO:0000256" key="2">
    <source>
        <dbReference type="SAM" id="Phobius"/>
    </source>
</evidence>
<keyword evidence="2" id="KW-1133">Transmembrane helix</keyword>
<comment type="caution">
    <text evidence="3">The sequence shown here is derived from an EMBL/GenBank/DDBJ whole genome shotgun (WGS) entry which is preliminary data.</text>
</comment>
<dbReference type="AlphaFoldDB" id="A0A9D7XF40"/>
<feature type="compositionally biased region" description="Polar residues" evidence="1">
    <location>
        <begin position="117"/>
        <end position="128"/>
    </location>
</feature>